<dbReference type="HOGENOM" id="CLU_035700_1_0_0"/>
<protein>
    <submittedName>
        <fullName evidence="7">O-antigen polymerase</fullName>
    </submittedName>
</protein>
<organism evidence="7 8">
    <name type="scientific">Allomeiothermus silvanus (strain ATCC 700542 / DSM 9946 / NBRC 106475 / NCIMB 13440 / VI-R2)</name>
    <name type="common">Thermus silvanus</name>
    <dbReference type="NCBI Taxonomy" id="526227"/>
    <lineage>
        <taxon>Bacteria</taxon>
        <taxon>Thermotogati</taxon>
        <taxon>Deinococcota</taxon>
        <taxon>Deinococci</taxon>
        <taxon>Thermales</taxon>
        <taxon>Thermaceae</taxon>
        <taxon>Allomeiothermus</taxon>
    </lineage>
</organism>
<reference evidence="7 8" key="1">
    <citation type="journal article" date="2010" name="Stand. Genomic Sci.">
        <title>Complete genome sequence of Meiothermus silvanus type strain (VI-R2).</title>
        <authorList>
            <person name="Sikorski J."/>
            <person name="Tindall B.J."/>
            <person name="Lowry S."/>
            <person name="Lucas S."/>
            <person name="Nolan M."/>
            <person name="Copeland A."/>
            <person name="Glavina Del Rio T."/>
            <person name="Tice H."/>
            <person name="Cheng J.F."/>
            <person name="Han C."/>
            <person name="Pitluck S."/>
            <person name="Liolios K."/>
            <person name="Ivanova N."/>
            <person name="Mavromatis K."/>
            <person name="Mikhailova N."/>
            <person name="Pati A."/>
            <person name="Goodwin L."/>
            <person name="Chen A."/>
            <person name="Palaniappan K."/>
            <person name="Land M."/>
            <person name="Hauser L."/>
            <person name="Chang Y.J."/>
            <person name="Jeffries C.D."/>
            <person name="Rohde M."/>
            <person name="Goker M."/>
            <person name="Woyke T."/>
            <person name="Bristow J."/>
            <person name="Eisen J.A."/>
            <person name="Markowitz V."/>
            <person name="Hugenholtz P."/>
            <person name="Kyrpides N.C."/>
            <person name="Klenk H.P."/>
            <person name="Lapidus A."/>
        </authorList>
    </citation>
    <scope>NUCLEOTIDE SEQUENCE [LARGE SCALE GENOMIC DNA]</scope>
    <source>
        <strain evidence="8">ATCC 700542 / DSM 9946 / VI-R2</strain>
    </source>
</reference>
<keyword evidence="2 5" id="KW-0812">Transmembrane</keyword>
<feature type="transmembrane region" description="Helical" evidence="5">
    <location>
        <begin position="183"/>
        <end position="212"/>
    </location>
</feature>
<feature type="transmembrane region" description="Helical" evidence="5">
    <location>
        <begin position="154"/>
        <end position="171"/>
    </location>
</feature>
<feature type="transmembrane region" description="Helical" evidence="5">
    <location>
        <begin position="116"/>
        <end position="134"/>
    </location>
</feature>
<feature type="transmembrane region" description="Helical" evidence="5">
    <location>
        <begin position="92"/>
        <end position="109"/>
    </location>
</feature>
<dbReference type="AlphaFoldDB" id="D7BHE0"/>
<keyword evidence="3 5" id="KW-1133">Transmembrane helix</keyword>
<evidence type="ECO:0000256" key="2">
    <source>
        <dbReference type="ARBA" id="ARBA00022692"/>
    </source>
</evidence>
<proteinExistence type="predicted"/>
<keyword evidence="4 5" id="KW-0472">Membrane</keyword>
<feature type="domain" description="O-antigen ligase-related" evidence="6">
    <location>
        <begin position="184"/>
        <end position="341"/>
    </location>
</feature>
<dbReference type="PANTHER" id="PTHR37422">
    <property type="entry name" value="TEICHURONIC ACID BIOSYNTHESIS PROTEIN TUAE"/>
    <property type="match status" value="1"/>
</dbReference>
<keyword evidence="8" id="KW-1185">Reference proteome</keyword>
<dbReference type="GO" id="GO:0016020">
    <property type="term" value="C:membrane"/>
    <property type="evidence" value="ECO:0007669"/>
    <property type="project" value="UniProtKB-SubCell"/>
</dbReference>
<evidence type="ECO:0000256" key="4">
    <source>
        <dbReference type="ARBA" id="ARBA00023136"/>
    </source>
</evidence>
<feature type="transmembrane region" description="Helical" evidence="5">
    <location>
        <begin position="65"/>
        <end position="86"/>
    </location>
</feature>
<gene>
    <name evidence="7" type="ordered locus">Mesil_0234</name>
</gene>
<accession>D7BHE0</accession>
<dbReference type="Proteomes" id="UP000001916">
    <property type="component" value="Chromosome"/>
</dbReference>
<evidence type="ECO:0000313" key="7">
    <source>
        <dbReference type="EMBL" id="ADH62178.1"/>
    </source>
</evidence>
<dbReference type="InterPro" id="IPR007016">
    <property type="entry name" value="O-antigen_ligase-rel_domated"/>
</dbReference>
<evidence type="ECO:0000256" key="1">
    <source>
        <dbReference type="ARBA" id="ARBA00004141"/>
    </source>
</evidence>
<feature type="transmembrane region" description="Helical" evidence="5">
    <location>
        <begin position="35"/>
        <end position="58"/>
    </location>
</feature>
<dbReference type="STRING" id="526227.Mesil_0234"/>
<sequence length="402" mass="42418">MIRAAGLESAAWGVLIALVLFAGLSQGGFSGWGLFGLRVLVGAGLILWLGSVVMRGFIRWPPLPVALAALAYLLITVVGALSSPYPYGSAQALLNTAMFGAVFFLGYACRPSCRPVLLVGFGLGAGILGVYGLWQALSLGLTRVTGLYFNSNHYSGFLALAVPITLGLALSSRGLWRGLWAGLAGLLCVNLILTFSWGLLAVALALAGWLLAGFGRRGWAGVLRGGLLALSLVGLALLMLVSLSPQLAGNLGQRTVQLWGDWARVSLESRAGIARGSLELIKTHPWLGVGPGSFVYAWPRYRPPKIETVPQEILHKRINYAHNDYLQVASETGLLGLAAFLGFWIVVLGKGSRSLVGTGIKVGLIALLLHGLTDGNLTFIPANAVLAYLFAGLYVGETNDPD</sequence>
<dbReference type="EMBL" id="CP002042">
    <property type="protein sequence ID" value="ADH62178.1"/>
    <property type="molecule type" value="Genomic_DNA"/>
</dbReference>
<dbReference type="OrthoDB" id="66665at2"/>
<feature type="transmembrane region" description="Helical" evidence="5">
    <location>
        <begin position="325"/>
        <end position="348"/>
    </location>
</feature>
<dbReference type="RefSeq" id="WP_013156785.1">
    <property type="nucleotide sequence ID" value="NC_014212.1"/>
</dbReference>
<evidence type="ECO:0000256" key="5">
    <source>
        <dbReference type="SAM" id="Phobius"/>
    </source>
</evidence>
<feature type="transmembrane region" description="Helical" evidence="5">
    <location>
        <begin position="218"/>
        <end position="241"/>
    </location>
</feature>
<dbReference type="InterPro" id="IPR051533">
    <property type="entry name" value="WaaL-like"/>
</dbReference>
<name>D7BHE0_ALLS1</name>
<dbReference type="PANTHER" id="PTHR37422:SF13">
    <property type="entry name" value="LIPOPOLYSACCHARIDE BIOSYNTHESIS PROTEIN PA4999-RELATED"/>
    <property type="match status" value="1"/>
</dbReference>
<dbReference type="eggNOG" id="COG3307">
    <property type="taxonomic scope" value="Bacteria"/>
</dbReference>
<comment type="subcellular location">
    <subcellularLocation>
        <location evidence="1">Membrane</location>
        <topology evidence="1">Multi-pass membrane protein</topology>
    </subcellularLocation>
</comment>
<evidence type="ECO:0000256" key="3">
    <source>
        <dbReference type="ARBA" id="ARBA00022989"/>
    </source>
</evidence>
<feature type="transmembrane region" description="Helical" evidence="5">
    <location>
        <begin position="379"/>
        <end position="396"/>
    </location>
</feature>
<evidence type="ECO:0000313" key="8">
    <source>
        <dbReference type="Proteomes" id="UP000001916"/>
    </source>
</evidence>
<dbReference type="Pfam" id="PF04932">
    <property type="entry name" value="Wzy_C"/>
    <property type="match status" value="1"/>
</dbReference>
<dbReference type="KEGG" id="msv:Mesil_0234"/>
<evidence type="ECO:0000259" key="6">
    <source>
        <dbReference type="Pfam" id="PF04932"/>
    </source>
</evidence>